<dbReference type="GO" id="GO:0042795">
    <property type="term" value="P:snRNA transcription by RNA polymerase II"/>
    <property type="evidence" value="ECO:0007669"/>
    <property type="project" value="TreeGrafter"/>
</dbReference>
<dbReference type="InterPro" id="IPR036390">
    <property type="entry name" value="WH_DNA-bd_sf"/>
</dbReference>
<feature type="compositionally biased region" description="Basic and acidic residues" evidence="1">
    <location>
        <begin position="280"/>
        <end position="292"/>
    </location>
</feature>
<organism evidence="3 4">
    <name type="scientific">Cervus elaphus hippelaphus</name>
    <name type="common">European red deer</name>
    <dbReference type="NCBI Taxonomy" id="46360"/>
    <lineage>
        <taxon>Eukaryota</taxon>
        <taxon>Metazoa</taxon>
        <taxon>Chordata</taxon>
        <taxon>Craniata</taxon>
        <taxon>Vertebrata</taxon>
        <taxon>Euteleostomi</taxon>
        <taxon>Mammalia</taxon>
        <taxon>Eutheria</taxon>
        <taxon>Laurasiatheria</taxon>
        <taxon>Artiodactyla</taxon>
        <taxon>Ruminantia</taxon>
        <taxon>Pecora</taxon>
        <taxon>Cervidae</taxon>
        <taxon>Cervinae</taxon>
        <taxon>Cervus</taxon>
    </lineage>
</organism>
<name>A0A212D0L3_CEREH</name>
<keyword evidence="4" id="KW-1185">Reference proteome</keyword>
<dbReference type="GO" id="GO:0032968">
    <property type="term" value="P:positive regulation of transcription elongation by RNA polymerase II"/>
    <property type="evidence" value="ECO:0007669"/>
    <property type="project" value="TreeGrafter"/>
</dbReference>
<dbReference type="EMBL" id="MKHE01000009">
    <property type="protein sequence ID" value="OWK11801.1"/>
    <property type="molecule type" value="Genomic_DNA"/>
</dbReference>
<evidence type="ECO:0000313" key="4">
    <source>
        <dbReference type="Proteomes" id="UP000242450"/>
    </source>
</evidence>
<dbReference type="InterPro" id="IPR042065">
    <property type="entry name" value="E3_ELL-like"/>
</dbReference>
<dbReference type="Proteomes" id="UP000242450">
    <property type="component" value="Chromosome 9"/>
</dbReference>
<dbReference type="InterPro" id="IPR031176">
    <property type="entry name" value="ELL/occludin"/>
</dbReference>
<gene>
    <name evidence="3" type="ORF">Celaphus_00002958</name>
</gene>
<dbReference type="PANTHER" id="PTHR23288">
    <property type="entry name" value="OCCLUDIN AND RNA POLYMERASE II ELONGATION FACTOR ELL"/>
    <property type="match status" value="1"/>
</dbReference>
<sequence>MTASGPAALTLLHPKGHCPGLRRSWGAKCWLGAEVCCPLSPLMSVSASPHTTPQNAFMIISLSGYTRGEPGSILQVANVNAKDGTCTLKDCVYKDVQKDWPGYSEGDQQLLKRMLIRKLCQPQSTGGLPGDPAANSPPGEHGSSASPPQKRPQPPDFIDPLANKKPRISHFTQRAQPTVNGKLSTTLGREGLLPTPGLLAGTDAHLPLRLEPPRAHDPLADVSNDLGHSGRDCERGEVAAPAPTERLSMPLLTDCAQPSRPHGGSLHGKSKKKSKKHKDRERAAEDRPRDRPLGPVPGPLGAPPVAPPVAPGPVSSRWLT</sequence>
<dbReference type="GO" id="GO:0000987">
    <property type="term" value="F:cis-regulatory region sequence-specific DNA binding"/>
    <property type="evidence" value="ECO:0007669"/>
    <property type="project" value="TreeGrafter"/>
</dbReference>
<comment type="caution">
    <text evidence="3">The sequence shown here is derived from an EMBL/GenBank/DDBJ whole genome shotgun (WGS) entry which is preliminary data.</text>
</comment>
<dbReference type="Gene3D" id="1.10.10.2670">
    <property type="entry name" value="E3 ubiquitin-protein ligase"/>
    <property type="match status" value="1"/>
</dbReference>
<feature type="domain" description="RNA polymerase II elongation factor ELL N-terminal" evidence="2">
    <location>
        <begin position="74"/>
        <end position="119"/>
    </location>
</feature>
<evidence type="ECO:0000259" key="2">
    <source>
        <dbReference type="Pfam" id="PF10390"/>
    </source>
</evidence>
<feature type="compositionally biased region" description="Basic and acidic residues" evidence="1">
    <location>
        <begin position="228"/>
        <end position="237"/>
    </location>
</feature>
<feature type="region of interest" description="Disordered" evidence="1">
    <location>
        <begin position="211"/>
        <end position="320"/>
    </location>
</feature>
<dbReference type="AlphaFoldDB" id="A0A212D0L3"/>
<dbReference type="GO" id="GO:0008023">
    <property type="term" value="C:transcription elongation factor complex"/>
    <property type="evidence" value="ECO:0007669"/>
    <property type="project" value="InterPro"/>
</dbReference>
<dbReference type="SUPFAM" id="SSF46785">
    <property type="entry name" value="Winged helix' DNA-binding domain"/>
    <property type="match status" value="1"/>
</dbReference>
<evidence type="ECO:0000313" key="3">
    <source>
        <dbReference type="EMBL" id="OWK11801.1"/>
    </source>
</evidence>
<dbReference type="OrthoDB" id="6284217at2759"/>
<dbReference type="GO" id="GO:0006368">
    <property type="term" value="P:transcription elongation by RNA polymerase II"/>
    <property type="evidence" value="ECO:0007669"/>
    <property type="project" value="InterPro"/>
</dbReference>
<feature type="region of interest" description="Disordered" evidence="1">
    <location>
        <begin position="122"/>
        <end position="163"/>
    </location>
</feature>
<reference evidence="3 4" key="1">
    <citation type="journal article" date="2018" name="Mol. Genet. Genomics">
        <title>The red deer Cervus elaphus genome CerEla1.0: sequencing, annotating, genes, and chromosomes.</title>
        <authorList>
            <person name="Bana N.A."/>
            <person name="Nyiri A."/>
            <person name="Nagy J."/>
            <person name="Frank K."/>
            <person name="Nagy T."/>
            <person name="Steger V."/>
            <person name="Schiller M."/>
            <person name="Lakatos P."/>
            <person name="Sugar L."/>
            <person name="Horn P."/>
            <person name="Barta E."/>
            <person name="Orosz L."/>
        </authorList>
    </citation>
    <scope>NUCLEOTIDE SEQUENCE [LARGE SCALE GENOMIC DNA]</scope>
    <source>
        <strain evidence="3">Hungarian</strain>
    </source>
</reference>
<dbReference type="PANTHER" id="PTHR23288:SF9">
    <property type="entry name" value="RNA POLYMERASE II ELONGATION FACTOR ELL"/>
    <property type="match status" value="1"/>
</dbReference>
<feature type="compositionally biased region" description="Polar residues" evidence="1">
    <location>
        <begin position="170"/>
        <end position="187"/>
    </location>
</feature>
<proteinExistence type="predicted"/>
<evidence type="ECO:0000256" key="1">
    <source>
        <dbReference type="SAM" id="MobiDB-lite"/>
    </source>
</evidence>
<accession>A0A212D0L3</accession>
<protein>
    <submittedName>
        <fullName evidence="3">ELL</fullName>
    </submittedName>
</protein>
<feature type="region of interest" description="Disordered" evidence="1">
    <location>
        <begin position="169"/>
        <end position="188"/>
    </location>
</feature>
<feature type="compositionally biased region" description="Pro residues" evidence="1">
    <location>
        <begin position="294"/>
        <end position="311"/>
    </location>
</feature>
<feature type="compositionally biased region" description="Basic residues" evidence="1">
    <location>
        <begin position="268"/>
        <end position="279"/>
    </location>
</feature>
<dbReference type="InterPro" id="IPR019464">
    <property type="entry name" value="ELL_N"/>
</dbReference>
<dbReference type="Pfam" id="PF10390">
    <property type="entry name" value="ELL"/>
    <property type="match status" value="1"/>
</dbReference>